<evidence type="ECO:0000313" key="4">
    <source>
        <dbReference type="Proteomes" id="UP000027129"/>
    </source>
</evidence>
<comment type="caution">
    <text evidence="3">The sequence shown here is derived from an EMBL/GenBank/DDBJ whole genome shotgun (WGS) entry which is preliminary data.</text>
</comment>
<dbReference type="InterPro" id="IPR011067">
    <property type="entry name" value="Plasmid_toxin/cell-grow_inhib"/>
</dbReference>
<dbReference type="Gene3D" id="2.30.30.110">
    <property type="match status" value="1"/>
</dbReference>
<gene>
    <name evidence="3" type="ORF">Lani381_0418</name>
</gene>
<keyword evidence="4" id="KW-1185">Reference proteome</keyword>
<dbReference type="EMBL" id="JMHU01000004">
    <property type="protein sequence ID" value="KDA46398.1"/>
    <property type="molecule type" value="Genomic_DNA"/>
</dbReference>
<name>A0ABR4RQP8_9LACO</name>
<proteinExistence type="inferred from homology"/>
<accession>A0ABR4RQP8</accession>
<evidence type="ECO:0000256" key="1">
    <source>
        <dbReference type="ARBA" id="ARBA00007521"/>
    </source>
</evidence>
<dbReference type="InterPro" id="IPR003477">
    <property type="entry name" value="PemK-like"/>
</dbReference>
<reference evidence="3 4" key="1">
    <citation type="submission" date="2014-04" db="EMBL/GenBank/DDBJ databases">
        <title>Draft Genome Sequence of Lactobacillus animalis 381-IL-28.</title>
        <authorList>
            <person name="Sturino J.M."/>
            <person name="Rajendran M."/>
            <person name="Altermann E."/>
        </authorList>
    </citation>
    <scope>NUCLEOTIDE SEQUENCE [LARGE SCALE GENOMIC DNA]</scope>
    <source>
        <strain evidence="3 4">381-IL-28</strain>
    </source>
</reference>
<comment type="similarity">
    <text evidence="1">Belongs to the PemK/MazF family.</text>
</comment>
<organism evidence="3 4">
    <name type="scientific">Ligilactobacillus animalis</name>
    <dbReference type="NCBI Taxonomy" id="1605"/>
    <lineage>
        <taxon>Bacteria</taxon>
        <taxon>Bacillati</taxon>
        <taxon>Bacillota</taxon>
        <taxon>Bacilli</taxon>
        <taxon>Lactobacillales</taxon>
        <taxon>Lactobacillaceae</taxon>
        <taxon>Ligilactobacillus</taxon>
    </lineage>
</organism>
<keyword evidence="2" id="KW-1277">Toxin-antitoxin system</keyword>
<dbReference type="Pfam" id="PF02452">
    <property type="entry name" value="PemK_toxin"/>
    <property type="match status" value="1"/>
</dbReference>
<dbReference type="Proteomes" id="UP000027129">
    <property type="component" value="Unassembled WGS sequence"/>
</dbReference>
<dbReference type="SUPFAM" id="SSF50118">
    <property type="entry name" value="Cell growth inhibitor/plasmid maintenance toxic component"/>
    <property type="match status" value="1"/>
</dbReference>
<protein>
    <submittedName>
        <fullName evidence="3">Phosphoserine phosphatase/homoserine phosphotransferase bifunctional protein, thrH</fullName>
    </submittedName>
</protein>
<evidence type="ECO:0000313" key="3">
    <source>
        <dbReference type="EMBL" id="KDA46398.1"/>
    </source>
</evidence>
<dbReference type="RefSeq" id="WP_146024641.1">
    <property type="nucleotide sequence ID" value="NZ_CP195054.1"/>
</dbReference>
<evidence type="ECO:0000256" key="2">
    <source>
        <dbReference type="ARBA" id="ARBA00022649"/>
    </source>
</evidence>
<sequence>MSLKADTRKGDKILATYERTFTHEEKVNKLKKFNSVYYNGNAKNWKICRLPNWMEFYGNSLQKELDDKLPKYYRKFKQGTIVMVDYGVTVGNEMAGMHFAVVLSSKDTKYNKNIIVAPLSSKYHKGYVDLGYEPLLGAEKLFNDKVSNLEKEIQNVLTNLENFEQNHELKKHFSLSPATSDFLRKNNIIDLPNLKFTISPDKNINSDFKNLIATIKKLDSWVEFPDLFEFVSYSDTLMEFSDSLIKKATMLKNEVQNAKKLRDEISKYNNRSYVNVSEIRSLSKLRVSKFSYLSGNISVSKDSLALIKSKLLNII</sequence>